<feature type="compositionally biased region" description="Basic residues" evidence="1">
    <location>
        <begin position="366"/>
        <end position="380"/>
    </location>
</feature>
<gene>
    <name evidence="2" type="ORF">M231_02330</name>
</gene>
<organism evidence="2 3">
    <name type="scientific">Tremella mesenterica</name>
    <name type="common">Jelly fungus</name>
    <dbReference type="NCBI Taxonomy" id="5217"/>
    <lineage>
        <taxon>Eukaryota</taxon>
        <taxon>Fungi</taxon>
        <taxon>Dikarya</taxon>
        <taxon>Basidiomycota</taxon>
        <taxon>Agaricomycotina</taxon>
        <taxon>Tremellomycetes</taxon>
        <taxon>Tremellales</taxon>
        <taxon>Tremellaceae</taxon>
        <taxon>Tremella</taxon>
    </lineage>
</organism>
<feature type="compositionally biased region" description="Polar residues" evidence="1">
    <location>
        <begin position="55"/>
        <end position="77"/>
    </location>
</feature>
<reference evidence="2 3" key="1">
    <citation type="submission" date="2016-06" db="EMBL/GenBank/DDBJ databases">
        <title>Evolution of pathogenesis and genome organization in the Tremellales.</title>
        <authorList>
            <person name="Cuomo C."/>
            <person name="Litvintseva A."/>
            <person name="Heitman J."/>
            <person name="Chen Y."/>
            <person name="Sun S."/>
            <person name="Springer D."/>
            <person name="Dromer F."/>
            <person name="Young S."/>
            <person name="Zeng Q."/>
            <person name="Chapman S."/>
            <person name="Gujja S."/>
            <person name="Saif S."/>
            <person name="Birren B."/>
        </authorList>
    </citation>
    <scope>NUCLEOTIDE SEQUENCE [LARGE SCALE GENOMIC DNA]</scope>
    <source>
        <strain evidence="2 3">ATCC 28783</strain>
    </source>
</reference>
<proteinExistence type="predicted"/>
<evidence type="ECO:0000313" key="2">
    <source>
        <dbReference type="EMBL" id="RXK40347.1"/>
    </source>
</evidence>
<dbReference type="OrthoDB" id="428577at2759"/>
<feature type="compositionally biased region" description="Polar residues" evidence="1">
    <location>
        <begin position="415"/>
        <end position="447"/>
    </location>
</feature>
<feature type="region of interest" description="Disordered" evidence="1">
    <location>
        <begin position="580"/>
        <end position="633"/>
    </location>
</feature>
<sequence>MSTIRHTTRYDSMTRNKTRGNNVDHGSSITHNTHPHPVDENMRQRRMSIQILQESTLGISKSSRPKLSNPPSSTSSKGLCVHHQSRIQSKINKTDITKEIVKGKTSEVNISNTDKKEDIIFVNNNTRVVGIDKLDKTDKTDKTNKTDQVDKRNNKDKVAIDKSDKDKDHQVVIVSKVDKKDKDKEITIKPSTPPPPYTETDHTLSSHSNPTTSFIPKEKNKDSSKLPTKEKVLPRFNSLPLNTHQSGTSKEHKLKVDTGNSKIQQESVSRDTRTRDQDLKIPSTQSPLFIKVEDRKHSTDPDKSGRSGESRPRAFSQAQAQAQLLVKDSTTTTQTVLPLFTHTTPSYPFTPYISNQYTQETNTQSKSKHHNHNHNQKRHLTPPPKPLTTQPTPSFPLTSPIHPPSNQFPFPGSYPYTNPSSPSHQYPPTSFPFPTQQYPFIPSQQYPFPSPPTHTQPLTPQVYPNPERSNRLPLSTRLRTLSGPNTHKDTPPLPHPTFPNLPFRVNRREEINSGRLNWKDIPNRTRKEESRQSIIGRREEEGYPFVKSTGILKKEENSIKNKEGIRKEEGFLSNFLARNTRSESRTTFSTDISRSTESSRTTGTTGLSGTTGTRRSNSNSTETETEIDEMANSGPPRMLILSGGGTEALLLLPPSYDKALAAAYEKLGVNKNTHDLRLTCKASEIPWIGPALGTEEVFIADNDSFHYACAGKAVVRLGVVVFDKNVGKGGDQNKGGATVAAAPPAPASGSGEKKDKDKEGGGGGAKPSGQTADVSMSVETTAGKGATLLASLSGELSKGLPPGDYLGTLTVEEKTFNQQFVGRQLGPNEVLTKYVVHDKNTARLLFRPRSLRPQIDLLYPEEKSVRVTFRTRLRLLGHPLWPTQLSELIRLQQLEVSLSVQDWQIVSAYPMTSLQPDGPRQRLRWFLKVKGNGTVEDLLTGTETSGLFVEMLPVSKPRPTSTPAIDAPLIPSWPDIRPQTAWCLPQTLFIPHIDRVLQSLGLPVESRTAMIISWLPGITRHKNIAYKILGNDAMSPSSQLNIIPPPDVLIRIFILFKGIPDGEMKSWQDAGIVQAEMGLDWRGIVGYNEHLYDENKFRVFEYGAMEVFD</sequence>
<feature type="compositionally biased region" description="Low complexity" evidence="1">
    <location>
        <begin position="471"/>
        <end position="482"/>
    </location>
</feature>
<feature type="compositionally biased region" description="Basic and acidic residues" evidence="1">
    <location>
        <begin position="216"/>
        <end position="233"/>
    </location>
</feature>
<dbReference type="Proteomes" id="UP000289152">
    <property type="component" value="Unassembled WGS sequence"/>
</dbReference>
<feature type="compositionally biased region" description="Basic and acidic residues" evidence="1">
    <location>
        <begin position="291"/>
        <end position="312"/>
    </location>
</feature>
<feature type="region of interest" description="Disordered" evidence="1">
    <location>
        <begin position="55"/>
        <end position="81"/>
    </location>
</feature>
<dbReference type="InParanoid" id="A0A4V1M4H1"/>
<name>A0A4V1M4H1_TREME</name>
<accession>A0A4V1M4H1</accession>
<feature type="compositionally biased region" description="Polar residues" evidence="1">
    <location>
        <begin position="258"/>
        <end position="267"/>
    </location>
</feature>
<feature type="region of interest" description="Disordered" evidence="1">
    <location>
        <begin position="732"/>
        <end position="774"/>
    </location>
</feature>
<evidence type="ECO:0000313" key="3">
    <source>
        <dbReference type="Proteomes" id="UP000289152"/>
    </source>
</evidence>
<dbReference type="VEuPathDB" id="FungiDB:TREMEDRAFT_65285"/>
<dbReference type="AlphaFoldDB" id="A0A4V1M4H1"/>
<protein>
    <submittedName>
        <fullName evidence="2">Uncharacterized protein</fullName>
    </submittedName>
</protein>
<keyword evidence="3" id="KW-1185">Reference proteome</keyword>
<comment type="caution">
    <text evidence="2">The sequence shown here is derived from an EMBL/GenBank/DDBJ whole genome shotgun (WGS) entry which is preliminary data.</text>
</comment>
<feature type="compositionally biased region" description="Low complexity" evidence="1">
    <location>
        <begin position="593"/>
        <end position="622"/>
    </location>
</feature>
<feature type="compositionally biased region" description="Basic and acidic residues" evidence="1">
    <location>
        <begin position="751"/>
        <end position="760"/>
    </location>
</feature>
<feature type="compositionally biased region" description="Polar residues" evidence="1">
    <location>
        <begin position="205"/>
        <end position="214"/>
    </location>
</feature>
<dbReference type="EMBL" id="SDIL01000019">
    <property type="protein sequence ID" value="RXK40347.1"/>
    <property type="molecule type" value="Genomic_DNA"/>
</dbReference>
<feature type="region of interest" description="Disordered" evidence="1">
    <location>
        <begin position="360"/>
        <end position="502"/>
    </location>
</feature>
<feature type="compositionally biased region" description="Basic and acidic residues" evidence="1">
    <location>
        <begin position="268"/>
        <end position="279"/>
    </location>
</feature>
<feature type="region of interest" description="Disordered" evidence="1">
    <location>
        <begin position="1"/>
        <end position="39"/>
    </location>
</feature>
<feature type="compositionally biased region" description="Polar residues" evidence="1">
    <location>
        <begin position="239"/>
        <end position="248"/>
    </location>
</feature>
<feature type="compositionally biased region" description="Basic and acidic residues" evidence="1">
    <location>
        <begin position="137"/>
        <end position="187"/>
    </location>
</feature>
<evidence type="ECO:0000256" key="1">
    <source>
        <dbReference type="SAM" id="MobiDB-lite"/>
    </source>
</evidence>
<feature type="region of interest" description="Disordered" evidence="1">
    <location>
        <begin position="137"/>
        <end position="321"/>
    </location>
</feature>
<feature type="compositionally biased region" description="Polar residues" evidence="1">
    <location>
        <begin position="15"/>
        <end position="32"/>
    </location>
</feature>